<evidence type="ECO:0000313" key="2">
    <source>
        <dbReference type="Proteomes" id="UP000092462"/>
    </source>
</evidence>
<reference evidence="1" key="1">
    <citation type="submission" date="2022-08" db="UniProtKB">
        <authorList>
            <consortium name="EnsemblMetazoa"/>
        </authorList>
    </citation>
    <scope>IDENTIFICATION</scope>
    <source>
        <strain evidence="1">Israel</strain>
    </source>
</reference>
<dbReference type="AlphaFoldDB" id="A0A1B0D968"/>
<dbReference type="VEuPathDB" id="VectorBase:PPAI004180"/>
<keyword evidence="2" id="KW-1185">Reference proteome</keyword>
<proteinExistence type="predicted"/>
<name>A0A1B0D968_PHLPP</name>
<dbReference type="Proteomes" id="UP000092462">
    <property type="component" value="Unassembled WGS sequence"/>
</dbReference>
<protein>
    <submittedName>
        <fullName evidence="1">Uncharacterized protein</fullName>
    </submittedName>
</protein>
<organism evidence="1 2">
    <name type="scientific">Phlebotomus papatasi</name>
    <name type="common">Sandfly</name>
    <dbReference type="NCBI Taxonomy" id="29031"/>
    <lineage>
        <taxon>Eukaryota</taxon>
        <taxon>Metazoa</taxon>
        <taxon>Ecdysozoa</taxon>
        <taxon>Arthropoda</taxon>
        <taxon>Hexapoda</taxon>
        <taxon>Insecta</taxon>
        <taxon>Pterygota</taxon>
        <taxon>Neoptera</taxon>
        <taxon>Endopterygota</taxon>
        <taxon>Diptera</taxon>
        <taxon>Nematocera</taxon>
        <taxon>Psychodoidea</taxon>
        <taxon>Psychodidae</taxon>
        <taxon>Phlebotomus</taxon>
        <taxon>Phlebotomus</taxon>
    </lineage>
</organism>
<dbReference type="EMBL" id="AJVK01004256">
    <property type="status" value="NOT_ANNOTATED_CDS"/>
    <property type="molecule type" value="Genomic_DNA"/>
</dbReference>
<accession>A0A1B0D968</accession>
<evidence type="ECO:0000313" key="1">
    <source>
        <dbReference type="EnsemblMetazoa" id="PPAI004180-PA"/>
    </source>
</evidence>
<dbReference type="EnsemblMetazoa" id="PPAI004180-RA">
    <property type="protein sequence ID" value="PPAI004180-PA"/>
    <property type="gene ID" value="PPAI004180"/>
</dbReference>
<sequence length="114" mass="13057">MNAIIAVLLLFGAVSGQFIQQEPIPLAYYRDATPIHEDPPLAHPAVVENSLREQQYPAEFQNNFYKNPHIADALAKESWFTDKEMPVYEREADKIPRGQIVKILKNAGLARRRR</sequence>
<dbReference type="VEuPathDB" id="VectorBase:PPAPM1_009834"/>